<organism evidence="3">
    <name type="scientific">Candidatus Kentrum sp. MB</name>
    <dbReference type="NCBI Taxonomy" id="2138164"/>
    <lineage>
        <taxon>Bacteria</taxon>
        <taxon>Pseudomonadati</taxon>
        <taxon>Pseudomonadota</taxon>
        <taxon>Gammaproteobacteria</taxon>
        <taxon>Candidatus Kentrum</taxon>
    </lineage>
</organism>
<evidence type="ECO:0000313" key="3">
    <source>
        <dbReference type="EMBL" id="VFK74869.1"/>
    </source>
</evidence>
<evidence type="ECO:0008006" key="4">
    <source>
        <dbReference type="Google" id="ProtNLM"/>
    </source>
</evidence>
<protein>
    <recommendedName>
        <fullName evidence="4">Transposase</fullName>
    </recommendedName>
</protein>
<accession>A0A451B9A1</accession>
<gene>
    <name evidence="1" type="ORF">BECKMB1821G_GA0114241_101533</name>
    <name evidence="3" type="ORF">BECKMB1821H_GA0114242_101132</name>
    <name evidence="2" type="ORF">BECKMB1821I_GA0114274_101132</name>
</gene>
<evidence type="ECO:0000313" key="2">
    <source>
        <dbReference type="EMBL" id="VFK29682.1"/>
    </source>
</evidence>
<reference evidence="3" key="1">
    <citation type="submission" date="2019-02" db="EMBL/GenBank/DDBJ databases">
        <authorList>
            <person name="Gruber-Vodicka R. H."/>
            <person name="Seah K. B. B."/>
        </authorList>
    </citation>
    <scope>NUCLEOTIDE SEQUENCE</scope>
    <source>
        <strain evidence="1">BECK_BZ197</strain>
        <strain evidence="3">BECK_BZ198</strain>
        <strain evidence="2">BECK_BZ199</strain>
    </source>
</reference>
<sequence length="180" mass="20670">MRRMLGSVRTLMQHFFTLDIDPSTYKPKRCPQCGATHLWTHGIYYRKGDRSLISENRCVLIPIPRFCCRHCKATCSRLPACLSPRHWYPWSAQRFALLLVFAGIPPARIRDWTGASVDTIKRWHARLIERGNTSEFHLPNTLPNLGCRNRTDALWLAMFGEPDSSETMVAVIYRQGAVAP</sequence>
<dbReference type="EMBL" id="CAADFO010000015">
    <property type="protein sequence ID" value="VFK25694.1"/>
    <property type="molecule type" value="Genomic_DNA"/>
</dbReference>
<dbReference type="EMBL" id="CAADFQ010000011">
    <property type="protein sequence ID" value="VFK29682.1"/>
    <property type="molecule type" value="Genomic_DNA"/>
</dbReference>
<dbReference type="EMBL" id="CAADGH010000011">
    <property type="protein sequence ID" value="VFK74869.1"/>
    <property type="molecule type" value="Genomic_DNA"/>
</dbReference>
<dbReference type="AlphaFoldDB" id="A0A451B9A1"/>
<proteinExistence type="predicted"/>
<evidence type="ECO:0000313" key="1">
    <source>
        <dbReference type="EMBL" id="VFK25694.1"/>
    </source>
</evidence>
<name>A0A451B9A1_9GAMM</name>